<dbReference type="RefSeq" id="WP_147221026.1">
    <property type="nucleotide sequence ID" value="NZ_CAJGYY010000001.1"/>
</dbReference>
<name>A0A5C7A483_9GAMM</name>
<evidence type="ECO:0000313" key="1">
    <source>
        <dbReference type="EMBL" id="TXD97485.1"/>
    </source>
</evidence>
<keyword evidence="2" id="KW-1185">Reference proteome</keyword>
<evidence type="ECO:0008006" key="3">
    <source>
        <dbReference type="Google" id="ProtNLM"/>
    </source>
</evidence>
<evidence type="ECO:0000313" key="2">
    <source>
        <dbReference type="Proteomes" id="UP000321903"/>
    </source>
</evidence>
<gene>
    <name evidence="1" type="ORF">ES754_00370</name>
</gene>
<dbReference type="Gene3D" id="3.40.50.620">
    <property type="entry name" value="HUPs"/>
    <property type="match status" value="1"/>
</dbReference>
<dbReference type="Proteomes" id="UP000321903">
    <property type="component" value="Unassembled WGS sequence"/>
</dbReference>
<proteinExistence type="predicted"/>
<dbReference type="EMBL" id="VORZ01000001">
    <property type="protein sequence ID" value="TXD97485.1"/>
    <property type="molecule type" value="Genomic_DNA"/>
</dbReference>
<dbReference type="SUPFAM" id="SSF52402">
    <property type="entry name" value="Adenine nucleotide alpha hydrolases-like"/>
    <property type="match status" value="1"/>
</dbReference>
<organism evidence="1 2">
    <name type="scientific">Psychrobacter frigidicola</name>
    <dbReference type="NCBI Taxonomy" id="45611"/>
    <lineage>
        <taxon>Bacteria</taxon>
        <taxon>Pseudomonadati</taxon>
        <taxon>Pseudomonadota</taxon>
        <taxon>Gammaproteobacteria</taxon>
        <taxon>Moraxellales</taxon>
        <taxon>Moraxellaceae</taxon>
        <taxon>Psychrobacter</taxon>
    </lineage>
</organism>
<comment type="caution">
    <text evidence="1">The sequence shown here is derived from an EMBL/GenBank/DDBJ whole genome shotgun (WGS) entry which is preliminary data.</text>
</comment>
<accession>A0A5C7A483</accession>
<sequence>MELPLSGSTKMSDYLDLYEQQVTTSLDQIVNSYPKGQVLMPLSGGLDSRLLLALSKKANLDDKLTLVNWGVANREDVFDDKVAAQRVADFYGKDLLDMSLPAHIDSYNQVLDSFVEASEGRIDHFNAFTDGFKMWDKFFQNGYRMIVRGDIPFPAGFCLDELQIRIMMGLELFSDYSNIDSFNVKKYSELQSEFLTKRLDGESLTRWRDRTFTGIRVPIVLAAFSHQISGFTENRTPMLNWTLFKLYMGLPDKEKGDKLHIRKLWKKYDRSGTSSKAAGSLRSMDSYFNNKQGQKYLLKQLKSLEESKYISSDLVTSIQRLLSEQKSLSSNQ</sequence>
<dbReference type="InterPro" id="IPR014729">
    <property type="entry name" value="Rossmann-like_a/b/a_fold"/>
</dbReference>
<dbReference type="OrthoDB" id="4897717at2"/>
<dbReference type="AlphaFoldDB" id="A0A5C7A483"/>
<protein>
    <recommendedName>
        <fullName evidence="3">Asparagine synthetase domain-containing protein</fullName>
    </recommendedName>
</protein>
<reference evidence="1 2" key="1">
    <citation type="submission" date="2019-08" db="EMBL/GenBank/DDBJ databases">
        <title>Genome sequence of Psychrobacter frigidicola ACAM304 (type strain).</title>
        <authorList>
            <person name="Bowman J.P."/>
        </authorList>
    </citation>
    <scope>NUCLEOTIDE SEQUENCE [LARGE SCALE GENOMIC DNA]</scope>
    <source>
        <strain evidence="1 2">ACAM 304</strain>
    </source>
</reference>